<keyword evidence="4 5" id="KW-0472">Membrane</keyword>
<comment type="subcellular location">
    <subcellularLocation>
        <location evidence="1">Membrane</location>
        <topology evidence="1">Multi-pass membrane protein</topology>
    </subcellularLocation>
</comment>
<feature type="domain" description="Methylamine utilisation protein MauE" evidence="6">
    <location>
        <begin position="32"/>
        <end position="165"/>
    </location>
</feature>
<sequence length="181" mass="19450">MNDPAVDEQTRLSRQENSGDAAAGDRLARYSPWIGLVARLVLGGVFLLAGFSKIFTPLASARSVQAYQIFPFEVAAAIGYALPVVEIALGLLIVFGLFTRWTALLGTVIMVIFIIGIASAWARGLTIDCGCFGDGGFVEPGKTKYPQDIARDLVFVAAGSWLLWRPVTALSLDAWLSRRAG</sequence>
<keyword evidence="2 5" id="KW-0812">Transmembrane</keyword>
<dbReference type="EMBL" id="LT906453">
    <property type="protein sequence ID" value="SNV23436.1"/>
    <property type="molecule type" value="Genomic_DNA"/>
</dbReference>
<evidence type="ECO:0000256" key="2">
    <source>
        <dbReference type="ARBA" id="ARBA00022692"/>
    </source>
</evidence>
<dbReference type="KEGG" id="dco:SAMEA4475696_1817"/>
<reference evidence="7 8" key="1">
    <citation type="submission" date="2017-06" db="EMBL/GenBank/DDBJ databases">
        <authorList>
            <consortium name="Pathogen Informatics"/>
        </authorList>
    </citation>
    <scope>NUCLEOTIDE SEQUENCE [LARGE SCALE GENOMIC DNA]</scope>
    <source>
        <strain evidence="7 8">NCTC13039</strain>
    </source>
</reference>
<dbReference type="Proteomes" id="UP000242637">
    <property type="component" value="Chromosome 1"/>
</dbReference>
<dbReference type="PANTHER" id="PTHR33452">
    <property type="entry name" value="OXIDOREDUCTASE CATD-RELATED"/>
    <property type="match status" value="1"/>
</dbReference>
<dbReference type="PANTHER" id="PTHR33452:SF1">
    <property type="entry name" value="INNER MEMBRANE PROTEIN YPHA-RELATED"/>
    <property type="match status" value="1"/>
</dbReference>
<protein>
    <submittedName>
        <fullName evidence="7">DoxX</fullName>
    </submittedName>
</protein>
<dbReference type="InterPro" id="IPR051907">
    <property type="entry name" value="DoxX-like_oxidoreductase"/>
</dbReference>
<dbReference type="AlphaFoldDB" id="A0A239VNE5"/>
<evidence type="ECO:0000256" key="3">
    <source>
        <dbReference type="ARBA" id="ARBA00022989"/>
    </source>
</evidence>
<organism evidence="7 8">
    <name type="scientific">Dermatophilus congolensis</name>
    <dbReference type="NCBI Taxonomy" id="1863"/>
    <lineage>
        <taxon>Bacteria</taxon>
        <taxon>Bacillati</taxon>
        <taxon>Actinomycetota</taxon>
        <taxon>Actinomycetes</taxon>
        <taxon>Micrococcales</taxon>
        <taxon>Dermatophilaceae</taxon>
        <taxon>Dermatophilus</taxon>
    </lineage>
</organism>
<evidence type="ECO:0000256" key="4">
    <source>
        <dbReference type="ARBA" id="ARBA00023136"/>
    </source>
</evidence>
<evidence type="ECO:0000259" key="6">
    <source>
        <dbReference type="Pfam" id="PF07291"/>
    </source>
</evidence>
<feature type="transmembrane region" description="Helical" evidence="5">
    <location>
        <begin position="72"/>
        <end position="95"/>
    </location>
</feature>
<dbReference type="GO" id="GO:0030416">
    <property type="term" value="P:methylamine metabolic process"/>
    <property type="evidence" value="ECO:0007669"/>
    <property type="project" value="InterPro"/>
</dbReference>
<dbReference type="RefSeq" id="WP_231935371.1">
    <property type="nucleotide sequence ID" value="NZ_JAAFNI010000001.1"/>
</dbReference>
<name>A0A239VNE5_9MICO</name>
<evidence type="ECO:0000313" key="7">
    <source>
        <dbReference type="EMBL" id="SNV23436.1"/>
    </source>
</evidence>
<evidence type="ECO:0000256" key="5">
    <source>
        <dbReference type="SAM" id="Phobius"/>
    </source>
</evidence>
<keyword evidence="3 5" id="KW-1133">Transmembrane helix</keyword>
<dbReference type="Pfam" id="PF07291">
    <property type="entry name" value="MauE"/>
    <property type="match status" value="1"/>
</dbReference>
<feature type="transmembrane region" description="Helical" evidence="5">
    <location>
        <begin position="101"/>
        <end position="122"/>
    </location>
</feature>
<dbReference type="InterPro" id="IPR009908">
    <property type="entry name" value="Methylamine_util_MauE"/>
</dbReference>
<dbReference type="GeneID" id="63460011"/>
<dbReference type="GO" id="GO:0005886">
    <property type="term" value="C:plasma membrane"/>
    <property type="evidence" value="ECO:0007669"/>
    <property type="project" value="TreeGrafter"/>
</dbReference>
<dbReference type="STRING" id="1121387.GCA_000429885_00187"/>
<proteinExistence type="predicted"/>
<feature type="transmembrane region" description="Helical" evidence="5">
    <location>
        <begin position="33"/>
        <end position="51"/>
    </location>
</feature>
<gene>
    <name evidence="7" type="ORF">SAMEA4475696_01817</name>
</gene>
<evidence type="ECO:0000256" key="1">
    <source>
        <dbReference type="ARBA" id="ARBA00004141"/>
    </source>
</evidence>
<evidence type="ECO:0000313" key="8">
    <source>
        <dbReference type="Proteomes" id="UP000242637"/>
    </source>
</evidence>
<keyword evidence="8" id="KW-1185">Reference proteome</keyword>
<accession>A0A239VNE5</accession>